<evidence type="ECO:0000256" key="7">
    <source>
        <dbReference type="ARBA" id="ARBA00022989"/>
    </source>
</evidence>
<feature type="transmembrane region" description="Helical" evidence="10">
    <location>
        <begin position="413"/>
        <end position="430"/>
    </location>
</feature>
<dbReference type="GO" id="GO:0005524">
    <property type="term" value="F:ATP binding"/>
    <property type="evidence" value="ECO:0007669"/>
    <property type="project" value="UniProtKB-KW"/>
</dbReference>
<dbReference type="SMART" id="SM00382">
    <property type="entry name" value="AAA"/>
    <property type="match status" value="1"/>
</dbReference>
<evidence type="ECO:0000256" key="1">
    <source>
        <dbReference type="ARBA" id="ARBA00004141"/>
    </source>
</evidence>
<keyword evidence="8 10" id="KW-0472">Membrane</keyword>
<dbReference type="InterPro" id="IPR003593">
    <property type="entry name" value="AAA+_ATPase"/>
</dbReference>
<dbReference type="AlphaFoldDB" id="A0A6P3Y741"/>
<dbReference type="KEGG" id="dqu:106750790"/>
<sequence length="638" mass="71743">MVPASVYDMPDNDNKNDATTAKIPNDGCTIHLEECEGLMKSEGSQKPQLRIEFNDICYSVYCKNKESKKTILSNVSGSFDPGKITTIIGPSGAGKTTLLKVISGEQFLNVKGIITVNGVVQNKGSFRKQVCYVPQQFALLPFLTTKETLYIAARLKFEAGQDDRTIYLIVNEIANSLGLLNCMDIMANKLSGGERKRLSIGVEMVTKPAVLLLDEPTSGLDSVASNQLINVLYDMARTNCTVICAIHQPSSQMISQFDDILVLNRGRCIFCGSKDDILNVFDNAGFTCPAFYNIAEFVLEVVTEKRSGNLNNLYEICRSEYEKTRLQNNRSNNDTNGSVSKHGFEDNSLVFTSKDNTKQRLSMWQQQKILFLRALICIKRDNTLTKLRFGAHIVIAVLLGTVFYNFGNDAEKVNSNIAFLFFLMLFLYFSNAMPAVQMFPTEAAVFLQEHLNNWYYLKSYYSVKVLTDLPMQVLCSSGFTLISYYMTGQPMDFHRVLPVWIICVLLTIIGQTVGILIGAAFKTDIGVFLIPATSIPLMLFAGFFLKLGEVPKYLQPISWVSFFRYAFEGVIQAIYIDRGKLTCSQLYCYLQSPSRILTMMDMPSTSFHIVLIILAIWIFCLHLLTYAVLCVKIYYARK</sequence>
<feature type="transmembrane region" description="Helical" evidence="10">
    <location>
        <begin position="527"/>
        <end position="545"/>
    </location>
</feature>
<dbReference type="RefSeq" id="XP_014486851.1">
    <property type="nucleotide sequence ID" value="XM_014631365.1"/>
</dbReference>
<dbReference type="OrthoDB" id="66620at2759"/>
<gene>
    <name evidence="13 14" type="primary">LOC106750790</name>
</gene>
<comment type="similarity">
    <text evidence="2">Belongs to the ABC transporter superfamily. ABCG family. Eye pigment precursor importer (TC 3.A.1.204) subfamily.</text>
</comment>
<evidence type="ECO:0000256" key="5">
    <source>
        <dbReference type="ARBA" id="ARBA00022741"/>
    </source>
</evidence>
<dbReference type="GO" id="GO:0016887">
    <property type="term" value="F:ATP hydrolysis activity"/>
    <property type="evidence" value="ECO:0007669"/>
    <property type="project" value="InterPro"/>
</dbReference>
<evidence type="ECO:0000256" key="4">
    <source>
        <dbReference type="ARBA" id="ARBA00022692"/>
    </source>
</evidence>
<keyword evidence="3" id="KW-0813">Transport</keyword>
<evidence type="ECO:0000256" key="3">
    <source>
        <dbReference type="ARBA" id="ARBA00022448"/>
    </source>
</evidence>
<evidence type="ECO:0000313" key="12">
    <source>
        <dbReference type="Proteomes" id="UP000515204"/>
    </source>
</evidence>
<keyword evidence="7 10" id="KW-1133">Transmembrane helix</keyword>
<feature type="transmembrane region" description="Helical" evidence="10">
    <location>
        <begin position="499"/>
        <end position="521"/>
    </location>
</feature>
<reference evidence="13 14" key="1">
    <citation type="submission" date="2025-04" db="UniProtKB">
        <authorList>
            <consortium name="RefSeq"/>
        </authorList>
    </citation>
    <scope>IDENTIFICATION</scope>
</reference>
<keyword evidence="5" id="KW-0547">Nucleotide-binding</keyword>
<dbReference type="CDD" id="cd03213">
    <property type="entry name" value="ABCG_EPDR"/>
    <property type="match status" value="1"/>
</dbReference>
<feature type="transmembrane region" description="Helical" evidence="10">
    <location>
        <begin position="607"/>
        <end position="635"/>
    </location>
</feature>
<dbReference type="InterPro" id="IPR003439">
    <property type="entry name" value="ABC_transporter-like_ATP-bd"/>
</dbReference>
<dbReference type="Pfam" id="PF00005">
    <property type="entry name" value="ABC_tran"/>
    <property type="match status" value="1"/>
</dbReference>
<feature type="region of interest" description="Disordered" evidence="9">
    <location>
        <begin position="1"/>
        <end position="20"/>
    </location>
</feature>
<proteinExistence type="inferred from homology"/>
<dbReference type="RefSeq" id="XP_014486852.1">
    <property type="nucleotide sequence ID" value="XM_014631366.1"/>
</dbReference>
<evidence type="ECO:0000256" key="10">
    <source>
        <dbReference type="SAM" id="Phobius"/>
    </source>
</evidence>
<protein>
    <submittedName>
        <fullName evidence="13 14">ATP-binding cassette sub-family G member 1-like isoform X1</fullName>
    </submittedName>
</protein>
<organism evidence="12 13">
    <name type="scientific">Dinoponera quadriceps</name>
    <name type="common">South American ant</name>
    <dbReference type="NCBI Taxonomy" id="609295"/>
    <lineage>
        <taxon>Eukaryota</taxon>
        <taxon>Metazoa</taxon>
        <taxon>Ecdysozoa</taxon>
        <taxon>Arthropoda</taxon>
        <taxon>Hexapoda</taxon>
        <taxon>Insecta</taxon>
        <taxon>Pterygota</taxon>
        <taxon>Neoptera</taxon>
        <taxon>Endopterygota</taxon>
        <taxon>Hymenoptera</taxon>
        <taxon>Apocrita</taxon>
        <taxon>Aculeata</taxon>
        <taxon>Formicoidea</taxon>
        <taxon>Formicidae</taxon>
        <taxon>Ponerinae</taxon>
        <taxon>Ponerini</taxon>
        <taxon>Dinoponera</taxon>
    </lineage>
</organism>
<feature type="transmembrane region" description="Helical" evidence="10">
    <location>
        <begin position="389"/>
        <end position="406"/>
    </location>
</feature>
<keyword evidence="4 10" id="KW-0812">Transmembrane</keyword>
<dbReference type="Pfam" id="PF01061">
    <property type="entry name" value="ABC2_membrane"/>
    <property type="match status" value="1"/>
</dbReference>
<comment type="subcellular location">
    <subcellularLocation>
        <location evidence="1">Membrane</location>
        <topology evidence="1">Multi-pass membrane protein</topology>
    </subcellularLocation>
</comment>
<evidence type="ECO:0000256" key="9">
    <source>
        <dbReference type="SAM" id="MobiDB-lite"/>
    </source>
</evidence>
<evidence type="ECO:0000313" key="14">
    <source>
        <dbReference type="RefSeq" id="XP_014486852.1"/>
    </source>
</evidence>
<evidence type="ECO:0000256" key="8">
    <source>
        <dbReference type="ARBA" id="ARBA00023136"/>
    </source>
</evidence>
<dbReference type="InterPro" id="IPR027417">
    <property type="entry name" value="P-loop_NTPase"/>
</dbReference>
<evidence type="ECO:0000313" key="13">
    <source>
        <dbReference type="RefSeq" id="XP_014486851.1"/>
    </source>
</evidence>
<dbReference type="GO" id="GO:0140359">
    <property type="term" value="F:ABC-type transporter activity"/>
    <property type="evidence" value="ECO:0007669"/>
    <property type="project" value="InterPro"/>
</dbReference>
<feature type="domain" description="ABC transporter" evidence="11">
    <location>
        <begin position="51"/>
        <end position="290"/>
    </location>
</feature>
<dbReference type="InterPro" id="IPR050352">
    <property type="entry name" value="ABCG_transporters"/>
</dbReference>
<dbReference type="PANTHER" id="PTHR48041">
    <property type="entry name" value="ABC TRANSPORTER G FAMILY MEMBER 28"/>
    <property type="match status" value="1"/>
</dbReference>
<name>A0A6P3Y741_DINQU</name>
<dbReference type="GO" id="GO:0005886">
    <property type="term" value="C:plasma membrane"/>
    <property type="evidence" value="ECO:0007669"/>
    <property type="project" value="TreeGrafter"/>
</dbReference>
<evidence type="ECO:0000256" key="6">
    <source>
        <dbReference type="ARBA" id="ARBA00022840"/>
    </source>
</evidence>
<dbReference type="Proteomes" id="UP000515204">
    <property type="component" value="Unplaced"/>
</dbReference>
<evidence type="ECO:0000259" key="11">
    <source>
        <dbReference type="PROSITE" id="PS50893"/>
    </source>
</evidence>
<dbReference type="InterPro" id="IPR013525">
    <property type="entry name" value="ABC2_TM"/>
</dbReference>
<dbReference type="InterPro" id="IPR017871">
    <property type="entry name" value="ABC_transporter-like_CS"/>
</dbReference>
<dbReference type="SUPFAM" id="SSF52540">
    <property type="entry name" value="P-loop containing nucleoside triphosphate hydrolases"/>
    <property type="match status" value="1"/>
</dbReference>
<dbReference type="PROSITE" id="PS50893">
    <property type="entry name" value="ABC_TRANSPORTER_2"/>
    <property type="match status" value="1"/>
</dbReference>
<dbReference type="PROSITE" id="PS00211">
    <property type="entry name" value="ABC_TRANSPORTER_1"/>
    <property type="match status" value="1"/>
</dbReference>
<dbReference type="GeneID" id="106750790"/>
<dbReference type="PANTHER" id="PTHR48041:SF118">
    <property type="entry name" value="ATP-BINDING CASSETTE TRANSPORTER (ABC TRANSPORTER) FAMILY G MEMBER 16"/>
    <property type="match status" value="1"/>
</dbReference>
<keyword evidence="12" id="KW-1185">Reference proteome</keyword>
<keyword evidence="6" id="KW-0067">ATP-binding</keyword>
<dbReference type="Gene3D" id="3.40.50.300">
    <property type="entry name" value="P-loop containing nucleotide triphosphate hydrolases"/>
    <property type="match status" value="1"/>
</dbReference>
<accession>A0A6P3Y741</accession>
<evidence type="ECO:0000256" key="2">
    <source>
        <dbReference type="ARBA" id="ARBA00005814"/>
    </source>
</evidence>